<keyword evidence="2" id="KW-1185">Reference proteome</keyword>
<dbReference type="EMBL" id="CAJVPW010015013">
    <property type="protein sequence ID" value="CAG8658333.1"/>
    <property type="molecule type" value="Genomic_DNA"/>
</dbReference>
<gene>
    <name evidence="1" type="ORF">SPELUC_LOCUS9172</name>
</gene>
<protein>
    <submittedName>
        <fullName evidence="1">11868_t:CDS:1</fullName>
    </submittedName>
</protein>
<accession>A0ACA9NPB1</accession>
<name>A0ACA9NPB1_9GLOM</name>
<sequence>MNKQPTVLCVDQTLQTIAPPLVIVEELLWNSTSFSITKVMFKEATVRIAATTRPSVQKTNLVHVKLFYREEEEDPHEWVELFDHAADANNWAPERKVKIASGYLCGLAAYWYDNFK</sequence>
<reference evidence="1" key="1">
    <citation type="submission" date="2021-06" db="EMBL/GenBank/DDBJ databases">
        <authorList>
            <person name="Kallberg Y."/>
            <person name="Tangrot J."/>
            <person name="Rosling A."/>
        </authorList>
    </citation>
    <scope>NUCLEOTIDE SEQUENCE</scope>
    <source>
        <strain evidence="1">28 12/20/2015</strain>
    </source>
</reference>
<evidence type="ECO:0000313" key="2">
    <source>
        <dbReference type="Proteomes" id="UP000789366"/>
    </source>
</evidence>
<evidence type="ECO:0000313" key="1">
    <source>
        <dbReference type="EMBL" id="CAG8658333.1"/>
    </source>
</evidence>
<dbReference type="Proteomes" id="UP000789366">
    <property type="component" value="Unassembled WGS sequence"/>
</dbReference>
<comment type="caution">
    <text evidence="1">The sequence shown here is derived from an EMBL/GenBank/DDBJ whole genome shotgun (WGS) entry which is preliminary data.</text>
</comment>
<organism evidence="1 2">
    <name type="scientific">Cetraspora pellucida</name>
    <dbReference type="NCBI Taxonomy" id="1433469"/>
    <lineage>
        <taxon>Eukaryota</taxon>
        <taxon>Fungi</taxon>
        <taxon>Fungi incertae sedis</taxon>
        <taxon>Mucoromycota</taxon>
        <taxon>Glomeromycotina</taxon>
        <taxon>Glomeromycetes</taxon>
        <taxon>Diversisporales</taxon>
        <taxon>Gigasporaceae</taxon>
        <taxon>Cetraspora</taxon>
    </lineage>
</organism>
<proteinExistence type="predicted"/>